<evidence type="ECO:0000313" key="2">
    <source>
        <dbReference type="Proteomes" id="UP001223176"/>
    </source>
</evidence>
<dbReference type="EMBL" id="OQ829281">
    <property type="protein sequence ID" value="WHS68369.1"/>
    <property type="molecule type" value="Genomic_DNA"/>
</dbReference>
<name>A0AAF0KYC2_9CAUD</name>
<accession>A0AAF0KYC2</accession>
<sequence length="68" mass="7785">MATATCVGSNIPEFEFLEDYILVEHTPTHIRVVLHDGHDWFIPNYSEDVYEVTDAQGRKATFVTESLQ</sequence>
<keyword evidence="2" id="KW-1185">Reference proteome</keyword>
<protein>
    <submittedName>
        <fullName evidence="1">Uncharacterized protein</fullName>
    </submittedName>
</protein>
<reference evidence="1" key="1">
    <citation type="submission" date="2023-04" db="EMBL/GenBank/DDBJ databases">
        <title>Isolation and Characterization of Novel Plasmid-specific Phages Infecting Bacteria Carrying Diverse Conjugative Plasmids.</title>
        <authorList>
            <person name="Parra B."/>
            <person name="Cockx B."/>
            <person name="Lutz V.T."/>
            <person name="Bronsted L."/>
            <person name="Smets B.F."/>
            <person name="Dechesne A."/>
        </authorList>
    </citation>
    <scope>NUCLEOTIDE SEQUENCE</scope>
</reference>
<proteinExistence type="predicted"/>
<dbReference type="Proteomes" id="UP001223176">
    <property type="component" value="Segment"/>
</dbReference>
<evidence type="ECO:0000313" key="1">
    <source>
        <dbReference type="EMBL" id="WHS68369.1"/>
    </source>
</evidence>
<organism evidence="1 2">
    <name type="scientific">phage PKM.Lu.22.1</name>
    <dbReference type="NCBI Taxonomy" id="3049197"/>
    <lineage>
        <taxon>Viruses</taxon>
        <taxon>Duplodnaviria</taxon>
        <taxon>Heunggongvirae</taxon>
        <taxon>Uroviricota</taxon>
        <taxon>Caudoviricetes</taxon>
        <taxon>Grimontviridae</taxon>
    </lineage>
</organism>